<comment type="subcellular location">
    <subcellularLocation>
        <location evidence="1">Membrane</location>
        <topology evidence="1">Multi-pass membrane protein</topology>
    </subcellularLocation>
</comment>
<dbReference type="GO" id="GO:0016020">
    <property type="term" value="C:membrane"/>
    <property type="evidence" value="ECO:0007669"/>
    <property type="project" value="UniProtKB-SubCell"/>
</dbReference>
<protein>
    <submittedName>
        <fullName evidence="9">Sugar transferase</fullName>
    </submittedName>
</protein>
<feature type="transmembrane region" description="Helical" evidence="7">
    <location>
        <begin position="270"/>
        <end position="294"/>
    </location>
</feature>
<feature type="transmembrane region" description="Helical" evidence="7">
    <location>
        <begin position="95"/>
        <end position="118"/>
    </location>
</feature>
<name>A0A845R3G8_9CLOT</name>
<dbReference type="InterPro" id="IPR003362">
    <property type="entry name" value="Bact_transf"/>
</dbReference>
<evidence type="ECO:0000256" key="5">
    <source>
        <dbReference type="ARBA" id="ARBA00022989"/>
    </source>
</evidence>
<evidence type="ECO:0000256" key="7">
    <source>
        <dbReference type="SAM" id="Phobius"/>
    </source>
</evidence>
<feature type="transmembrane region" description="Helical" evidence="7">
    <location>
        <begin position="65"/>
        <end position="83"/>
    </location>
</feature>
<evidence type="ECO:0000256" key="3">
    <source>
        <dbReference type="ARBA" id="ARBA00022679"/>
    </source>
</evidence>
<dbReference type="NCBIfam" id="TIGR03025">
    <property type="entry name" value="EPS_sugtrans"/>
    <property type="match status" value="1"/>
</dbReference>
<proteinExistence type="inferred from homology"/>
<comment type="caution">
    <text evidence="9">The sequence shown here is derived from an EMBL/GenBank/DDBJ whole genome shotgun (WGS) entry which is preliminary data.</text>
</comment>
<evidence type="ECO:0000259" key="8">
    <source>
        <dbReference type="Pfam" id="PF02397"/>
    </source>
</evidence>
<evidence type="ECO:0000256" key="6">
    <source>
        <dbReference type="ARBA" id="ARBA00023136"/>
    </source>
</evidence>
<evidence type="ECO:0000256" key="4">
    <source>
        <dbReference type="ARBA" id="ARBA00022692"/>
    </source>
</evidence>
<dbReference type="Proteomes" id="UP000467132">
    <property type="component" value="Unassembled WGS sequence"/>
</dbReference>
<feature type="transmembrane region" description="Helical" evidence="7">
    <location>
        <begin position="124"/>
        <end position="143"/>
    </location>
</feature>
<accession>A0A845R3G8</accession>
<gene>
    <name evidence="9" type="ORF">D3Z33_14865</name>
</gene>
<dbReference type="AlphaFoldDB" id="A0A845R3G8"/>
<keyword evidence="10" id="KW-1185">Reference proteome</keyword>
<feature type="transmembrane region" description="Helical" evidence="7">
    <location>
        <begin position="28"/>
        <end position="45"/>
    </location>
</feature>
<dbReference type="EMBL" id="QXXA01000022">
    <property type="protein sequence ID" value="NBI08138.1"/>
    <property type="molecule type" value="Genomic_DNA"/>
</dbReference>
<dbReference type="GO" id="GO:0016780">
    <property type="term" value="F:phosphotransferase activity, for other substituted phosphate groups"/>
    <property type="evidence" value="ECO:0007669"/>
    <property type="project" value="TreeGrafter"/>
</dbReference>
<evidence type="ECO:0000256" key="1">
    <source>
        <dbReference type="ARBA" id="ARBA00004141"/>
    </source>
</evidence>
<feature type="domain" description="Bacterial sugar transferase" evidence="8">
    <location>
        <begin position="268"/>
        <end position="448"/>
    </location>
</feature>
<dbReference type="PANTHER" id="PTHR30576">
    <property type="entry name" value="COLANIC BIOSYNTHESIS UDP-GLUCOSE LIPID CARRIER TRANSFERASE"/>
    <property type="match status" value="1"/>
</dbReference>
<keyword evidence="5 7" id="KW-1133">Transmembrane helix</keyword>
<organism evidence="9 10">
    <name type="scientific">Senegalia massiliensis</name>
    <dbReference type="NCBI Taxonomy" id="1720316"/>
    <lineage>
        <taxon>Bacteria</taxon>
        <taxon>Bacillati</taxon>
        <taxon>Bacillota</taxon>
        <taxon>Clostridia</taxon>
        <taxon>Eubacteriales</taxon>
        <taxon>Clostridiaceae</taxon>
        <taxon>Senegalia</taxon>
    </lineage>
</organism>
<dbReference type="PANTHER" id="PTHR30576:SF0">
    <property type="entry name" value="UNDECAPRENYL-PHOSPHATE N-ACETYLGALACTOSAMINYL 1-PHOSPHATE TRANSFERASE-RELATED"/>
    <property type="match status" value="1"/>
</dbReference>
<evidence type="ECO:0000313" key="9">
    <source>
        <dbReference type="EMBL" id="NBI08138.1"/>
    </source>
</evidence>
<keyword evidence="6 7" id="KW-0472">Membrane</keyword>
<keyword evidence="4 7" id="KW-0812">Transmembrane</keyword>
<evidence type="ECO:0000313" key="10">
    <source>
        <dbReference type="Proteomes" id="UP000467132"/>
    </source>
</evidence>
<evidence type="ECO:0000256" key="2">
    <source>
        <dbReference type="ARBA" id="ARBA00006464"/>
    </source>
</evidence>
<comment type="similarity">
    <text evidence="2">Belongs to the bacterial sugar transferase family.</text>
</comment>
<keyword evidence="3 9" id="KW-0808">Transferase</keyword>
<dbReference type="Pfam" id="PF02397">
    <property type="entry name" value="Bac_transf"/>
    <property type="match status" value="1"/>
</dbReference>
<sequence length="486" mass="56554">MVLFIYIEKKGYIMNLFKLGKFNKTNKLIAMIMDIGLVLLGFYISYLVKFDFDIPKRNIEPFIDLLPIIALFTVMFFDLYGLLSIRKKSSLETLLSLSISLAMISLASMAVTFIFRGFAFPRTVFILAYIFQLILLGIWRLFLIDVVKRFHGIKEILIIGEKENINNIAKKVLNNRKWYTIKYLYYKGIDRKLYKYINKVDAVIISTDIEYKDRLNIIKNAQRRNKEVFLIPNLQDMFILKSKIEEFDDILTFKISPMELTLEQRIVKRFIDITISAIGLIIASPILLIVAIAIKIDSKGPILYKQIRITFNNKEFNIYKFRSMVQNAEKTTGPVLSDKEDPRITSVGRFLRSTRIDEIPQLINVLKGDMSIVGPRPERPFFVEKFANIDPDYKYRMNVKAGITGLAQIQGKYASSFEEKLKFDLMYIRNYNLLEDIIIIFQTIVVVFIKDKSEGIIEKDLENVLEEVGLESDFKKGVTKIKEEKE</sequence>
<dbReference type="InterPro" id="IPR017475">
    <property type="entry name" value="EPS_sugar_tfrase"/>
</dbReference>
<reference evidence="9 10" key="1">
    <citation type="submission" date="2018-08" db="EMBL/GenBank/DDBJ databases">
        <title>Murine metabolic-syndrome-specific gut microbial biobank.</title>
        <authorList>
            <person name="Liu C."/>
        </authorList>
    </citation>
    <scope>NUCLEOTIDE SEQUENCE [LARGE SCALE GENOMIC DNA]</scope>
    <source>
        <strain evidence="9 10">583</strain>
    </source>
</reference>